<dbReference type="EMBL" id="DRXW01000216">
    <property type="protein sequence ID" value="HHR34000.1"/>
    <property type="molecule type" value="Genomic_DNA"/>
</dbReference>
<dbReference type="AlphaFoldDB" id="A0A7C5U4D3"/>
<dbReference type="SFLD" id="SFLDS00029">
    <property type="entry name" value="Radical_SAM"/>
    <property type="match status" value="1"/>
</dbReference>
<proteinExistence type="predicted"/>
<dbReference type="GO" id="GO:0003824">
    <property type="term" value="F:catalytic activity"/>
    <property type="evidence" value="ECO:0007669"/>
    <property type="project" value="InterPro"/>
</dbReference>
<evidence type="ECO:0000313" key="1">
    <source>
        <dbReference type="EMBL" id="HHR34000.1"/>
    </source>
</evidence>
<dbReference type="SUPFAM" id="SSF102114">
    <property type="entry name" value="Radical SAM enzymes"/>
    <property type="match status" value="1"/>
</dbReference>
<accession>A0A7C5U4D3</accession>
<reference evidence="1" key="1">
    <citation type="journal article" date="2020" name="mSystems">
        <title>Genome- and Community-Level Interaction Insights into Carbon Utilization and Element Cycling Functions of Hydrothermarchaeota in Hydrothermal Sediment.</title>
        <authorList>
            <person name="Zhou Z."/>
            <person name="Liu Y."/>
            <person name="Xu W."/>
            <person name="Pan J."/>
            <person name="Luo Z.H."/>
            <person name="Li M."/>
        </authorList>
    </citation>
    <scope>NUCLEOTIDE SEQUENCE [LARGE SCALE GENOMIC DNA]</scope>
    <source>
        <strain evidence="1">SpSt-1088</strain>
    </source>
</reference>
<dbReference type="PANTHER" id="PTHR43288">
    <property type="entry name" value="BIOTIN SYNTHASE-RELATED PROTEIN, RADICAL SAM SUPERFAMILY"/>
    <property type="match status" value="1"/>
</dbReference>
<dbReference type="PANTHER" id="PTHR43288:SF2">
    <property type="entry name" value="RADICAL SAM CORE DOMAIN-CONTAINING PROTEIN"/>
    <property type="match status" value="1"/>
</dbReference>
<dbReference type="InterPro" id="IPR058240">
    <property type="entry name" value="rSAM_sf"/>
</dbReference>
<organism evidence="1">
    <name type="scientific">Fervidobacterium nodosum</name>
    <dbReference type="NCBI Taxonomy" id="2424"/>
    <lineage>
        <taxon>Bacteria</taxon>
        <taxon>Thermotogati</taxon>
        <taxon>Thermotogota</taxon>
        <taxon>Thermotogae</taxon>
        <taxon>Thermotogales</taxon>
        <taxon>Fervidobacteriaceae</taxon>
        <taxon>Fervidobacterium</taxon>
    </lineage>
</organism>
<comment type="caution">
    <text evidence="1">The sequence shown here is derived from an EMBL/GenBank/DDBJ whole genome shotgun (WGS) entry which is preliminary data.</text>
</comment>
<dbReference type="SFLD" id="SFLDG01113">
    <property type="entry name" value="Uncharacterised_Radical_SAM_Su"/>
    <property type="match status" value="1"/>
</dbReference>
<dbReference type="InterPro" id="IPR007197">
    <property type="entry name" value="rSAM"/>
</dbReference>
<name>A0A7C5U4D3_9BACT</name>
<gene>
    <name evidence="1" type="ORF">ENM46_03530</name>
</gene>
<protein>
    <submittedName>
        <fullName evidence="1">Radical SAM protein</fullName>
    </submittedName>
</protein>
<dbReference type="GO" id="GO:0051536">
    <property type="term" value="F:iron-sulfur cluster binding"/>
    <property type="evidence" value="ECO:0007669"/>
    <property type="project" value="InterPro"/>
</dbReference>
<sequence length="255" mass="29317">MNFSEPTGIFPGSTLSVSVTKSCPLNCAHCNGRYLEHMVHIDDIEKYVDRYNSFLISGGMLPNGEIPFKPYIDKLKALKERYNLKYNFHIGFPKNPPHEIEVVADVVSFDFFADKNVLKEIYEIEREPEEILNSVKPLKVKKVPHITVGVLCGKITHEYKAIEILSEHFESIVLNVFIPTKGTKFENCEAPSIEEVGEVFKYANKYFKDIVLGCMQPKGEYRKHLQEIVAKYANFIVKPVNKNYKYNGCCSFYVR</sequence>